<reference evidence="5 6" key="1">
    <citation type="submission" date="2019-11" db="EMBL/GenBank/DDBJ databases">
        <title>Gordonia sp. nov., a novel actinobacterium isolated from mangrove soil in Hainan.</title>
        <authorList>
            <person name="Huang X."/>
            <person name="Xie Y."/>
            <person name="Chu X."/>
            <person name="Xiao K."/>
        </authorList>
    </citation>
    <scope>NUCLEOTIDE SEQUENCE [LARGE SCALE GENOMIC DNA]</scope>
    <source>
        <strain evidence="5 6">HNM0687</strain>
    </source>
</reference>
<evidence type="ECO:0000256" key="1">
    <source>
        <dbReference type="ARBA" id="ARBA00007358"/>
    </source>
</evidence>
<evidence type="ECO:0000313" key="5">
    <source>
        <dbReference type="EMBL" id="MXP23426.1"/>
    </source>
</evidence>
<dbReference type="PANTHER" id="PTHR11496:SF102">
    <property type="entry name" value="ALCOHOL DEHYDROGENASE 4"/>
    <property type="match status" value="1"/>
</dbReference>
<dbReference type="SUPFAM" id="SSF56796">
    <property type="entry name" value="Dehydroquinate synthase-like"/>
    <property type="match status" value="1"/>
</dbReference>
<accession>A0A6L7GU07</accession>
<dbReference type="InterPro" id="IPR056798">
    <property type="entry name" value="ADH_Fe_C"/>
</dbReference>
<evidence type="ECO:0000259" key="4">
    <source>
        <dbReference type="Pfam" id="PF25137"/>
    </source>
</evidence>
<evidence type="ECO:0000256" key="2">
    <source>
        <dbReference type="ARBA" id="ARBA00023002"/>
    </source>
</evidence>
<keyword evidence="2" id="KW-0560">Oxidoreductase</keyword>
<dbReference type="Gene3D" id="1.20.1090.10">
    <property type="entry name" value="Dehydroquinate synthase-like - alpha domain"/>
    <property type="match status" value="1"/>
</dbReference>
<organism evidence="5 6">
    <name type="scientific">Gordonia mangrovi</name>
    <dbReference type="NCBI Taxonomy" id="2665643"/>
    <lineage>
        <taxon>Bacteria</taxon>
        <taxon>Bacillati</taxon>
        <taxon>Actinomycetota</taxon>
        <taxon>Actinomycetes</taxon>
        <taxon>Mycobacteriales</taxon>
        <taxon>Gordoniaceae</taxon>
        <taxon>Gordonia</taxon>
    </lineage>
</organism>
<dbReference type="GO" id="GO:0046872">
    <property type="term" value="F:metal ion binding"/>
    <property type="evidence" value="ECO:0007669"/>
    <property type="project" value="InterPro"/>
</dbReference>
<dbReference type="InterPro" id="IPR001670">
    <property type="entry name" value="ADH_Fe/GldA"/>
</dbReference>
<keyword evidence="6" id="KW-1185">Reference proteome</keyword>
<comment type="similarity">
    <text evidence="1">Belongs to the iron-containing alcohol dehydrogenase family.</text>
</comment>
<dbReference type="PANTHER" id="PTHR11496">
    <property type="entry name" value="ALCOHOL DEHYDROGENASE"/>
    <property type="match status" value="1"/>
</dbReference>
<dbReference type="AlphaFoldDB" id="A0A6L7GU07"/>
<dbReference type="Proteomes" id="UP000475545">
    <property type="component" value="Unassembled WGS sequence"/>
</dbReference>
<dbReference type="CDD" id="cd08551">
    <property type="entry name" value="Fe-ADH"/>
    <property type="match status" value="1"/>
</dbReference>
<feature type="domain" description="Alcohol dehydrogenase iron-type/glycerol dehydrogenase GldA" evidence="3">
    <location>
        <begin position="133"/>
        <end position="296"/>
    </location>
</feature>
<dbReference type="GO" id="GO:0004022">
    <property type="term" value="F:alcohol dehydrogenase (NAD+) activity"/>
    <property type="evidence" value="ECO:0007669"/>
    <property type="project" value="UniProtKB-ARBA"/>
</dbReference>
<protein>
    <submittedName>
        <fullName evidence="5">Iron-containing alcohol dehydrogenase</fullName>
    </submittedName>
</protein>
<feature type="domain" description="Fe-containing alcohol dehydrogenase-like C-terminal" evidence="4">
    <location>
        <begin position="310"/>
        <end position="411"/>
    </location>
</feature>
<evidence type="ECO:0000259" key="3">
    <source>
        <dbReference type="Pfam" id="PF00465"/>
    </source>
</evidence>
<name>A0A6L7GU07_9ACTN</name>
<dbReference type="EMBL" id="WMBR01000005">
    <property type="protein sequence ID" value="MXP23426.1"/>
    <property type="molecule type" value="Genomic_DNA"/>
</dbReference>
<dbReference type="Gene3D" id="3.40.50.1970">
    <property type="match status" value="1"/>
</dbReference>
<comment type="caution">
    <text evidence="5">The sequence shown here is derived from an EMBL/GenBank/DDBJ whole genome shotgun (WGS) entry which is preliminary data.</text>
</comment>
<dbReference type="InterPro" id="IPR039697">
    <property type="entry name" value="Alcohol_dehydrogenase_Fe"/>
</dbReference>
<gene>
    <name evidence="5" type="ORF">GIY30_18975</name>
</gene>
<evidence type="ECO:0000313" key="6">
    <source>
        <dbReference type="Proteomes" id="UP000475545"/>
    </source>
</evidence>
<dbReference type="FunFam" id="3.40.50.1970:FF:000003">
    <property type="entry name" value="Alcohol dehydrogenase, iron-containing"/>
    <property type="match status" value="1"/>
</dbReference>
<dbReference type="Pfam" id="PF00465">
    <property type="entry name" value="Fe-ADH"/>
    <property type="match status" value="1"/>
</dbReference>
<sequence length="482" mass="50098">MGGGPCDVQVSGDIGEPHPSFIQHQDDAQRVVDRCDGVGRWWVATRRRLMQRGVLAHGFRPIRSLGCPAVTWPRQTRVGRLCPTASCSARQNLERLAVILSRRQPYDAGGRQSRGKTVAGKQTEPFGFGFAAPTSVISGLGAVANIPALVESLSPTRIAVVADRGVAEAGLLDRALDGVGSIGTVELVGVNPDVASCDLAAESALEAGCDAVIAVGGGSALGLAKGVALRLTNPGSILDYEGVGKAALAPAPSIAVPTTAGSGSEVSNALVLHEKGRPREVIVRGAGYAPDYAILDGQLLVGLPHAPMLYAALDALSHAFEAMWVKGRSLFTDALAEKAALTIFDVLPAALSSREEGLLQALLEASTAANLACGNSGLGLIHAMTCAPSVPLAHGYQNGALLKSVGDFNRPVMSPTHAALVDRLPQFFADIDWKGRFEESDLAGSDVDAIVVASTQHPFRNNNLRATCDDDIRAIVAAAHAN</sequence>
<proteinExistence type="inferred from homology"/>
<dbReference type="Pfam" id="PF25137">
    <property type="entry name" value="ADH_Fe_C"/>
    <property type="match status" value="1"/>
</dbReference>